<dbReference type="InterPro" id="IPR036188">
    <property type="entry name" value="FAD/NAD-bd_sf"/>
</dbReference>
<dbReference type="PANTHER" id="PTHR43400">
    <property type="entry name" value="FUMARATE REDUCTASE"/>
    <property type="match status" value="1"/>
</dbReference>
<accession>A0A081KES2</accession>
<evidence type="ECO:0000256" key="8">
    <source>
        <dbReference type="ARBA" id="ARBA00069709"/>
    </source>
</evidence>
<dbReference type="STRING" id="305900.GV64_19635"/>
<dbReference type="SUPFAM" id="SSF51905">
    <property type="entry name" value="FAD/NAD(P)-binding domain"/>
    <property type="match status" value="1"/>
</dbReference>
<dbReference type="InterPro" id="IPR027477">
    <property type="entry name" value="Succ_DH/fumarate_Rdtase_cat_sf"/>
</dbReference>
<dbReference type="AlphaFoldDB" id="A0A081KES2"/>
<dbReference type="GO" id="GO:0047571">
    <property type="term" value="F:3-oxosteroid 1-dehydrogenase activity"/>
    <property type="evidence" value="ECO:0007669"/>
    <property type="project" value="UniProtKB-EC"/>
</dbReference>
<dbReference type="SUPFAM" id="SSF56425">
    <property type="entry name" value="Succinate dehydrogenase/fumarate reductase flavoprotein, catalytic domain"/>
    <property type="match status" value="1"/>
</dbReference>
<comment type="similarity">
    <text evidence="6">Belongs to the FAD-dependent oxidoreductase 2 family. 3-oxosteroid dehydrogenase subfamily.</text>
</comment>
<dbReference type="FunFam" id="3.50.50.60:FF:000208">
    <property type="entry name" value="3-ketosteroid dehydrogenase"/>
    <property type="match status" value="1"/>
</dbReference>
<dbReference type="PRINTS" id="PR00411">
    <property type="entry name" value="PNDRDTASEI"/>
</dbReference>
<comment type="catalytic activity">
    <reaction evidence="5">
        <text>a 3-oxosteroid + A = a 3-oxo-Delta(1)-steroid + AH2</text>
        <dbReference type="Rhea" id="RHEA:13329"/>
        <dbReference type="ChEBI" id="CHEBI:13193"/>
        <dbReference type="ChEBI" id="CHEBI:17499"/>
        <dbReference type="ChEBI" id="CHEBI:20156"/>
        <dbReference type="ChEBI" id="CHEBI:47788"/>
        <dbReference type="EC" id="1.3.99.4"/>
    </reaction>
</comment>
<name>A0A081KES2_9GAMM</name>
<dbReference type="Pfam" id="PF00890">
    <property type="entry name" value="FAD_binding_2"/>
    <property type="match status" value="1"/>
</dbReference>
<comment type="cofactor">
    <cofactor evidence="1">
        <name>FAD</name>
        <dbReference type="ChEBI" id="CHEBI:57692"/>
    </cofactor>
</comment>
<keyword evidence="3" id="KW-0274">FAD</keyword>
<evidence type="ECO:0000256" key="2">
    <source>
        <dbReference type="ARBA" id="ARBA00022630"/>
    </source>
</evidence>
<comment type="caution">
    <text evidence="10">The sequence shown here is derived from an EMBL/GenBank/DDBJ whole genome shotgun (WGS) entry which is preliminary data.</text>
</comment>
<reference evidence="10 11" key="1">
    <citation type="submission" date="2014-06" db="EMBL/GenBank/DDBJ databases">
        <title>Whole Genome Sequences of Three Symbiotic Endozoicomonas Bacteria.</title>
        <authorList>
            <person name="Neave M.J."/>
            <person name="Apprill A."/>
            <person name="Voolstra C.R."/>
        </authorList>
    </citation>
    <scope>NUCLEOTIDE SEQUENCE [LARGE SCALE GENOMIC DNA]</scope>
    <source>
        <strain evidence="10 11">DSM 22380</strain>
    </source>
</reference>
<evidence type="ECO:0000313" key="11">
    <source>
        <dbReference type="Proteomes" id="UP000027997"/>
    </source>
</evidence>
<evidence type="ECO:0000259" key="9">
    <source>
        <dbReference type="Pfam" id="PF00890"/>
    </source>
</evidence>
<dbReference type="RefSeq" id="WP_020581300.1">
    <property type="nucleotide sequence ID" value="NZ_JOJP01000001.1"/>
</dbReference>
<feature type="domain" description="FAD-dependent oxidoreductase 2 FAD-binding" evidence="9">
    <location>
        <begin position="19"/>
        <end position="551"/>
    </location>
</feature>
<evidence type="ECO:0000256" key="3">
    <source>
        <dbReference type="ARBA" id="ARBA00022827"/>
    </source>
</evidence>
<dbReference type="Gene3D" id="3.50.50.60">
    <property type="entry name" value="FAD/NAD(P)-binding domain"/>
    <property type="match status" value="2"/>
</dbReference>
<dbReference type="eggNOG" id="COG1053">
    <property type="taxonomic scope" value="Bacteria"/>
</dbReference>
<organism evidence="10 11">
    <name type="scientific">Endozoicomonas elysicola</name>
    <dbReference type="NCBI Taxonomy" id="305900"/>
    <lineage>
        <taxon>Bacteria</taxon>
        <taxon>Pseudomonadati</taxon>
        <taxon>Pseudomonadota</taxon>
        <taxon>Gammaproteobacteria</taxon>
        <taxon>Oceanospirillales</taxon>
        <taxon>Endozoicomonadaceae</taxon>
        <taxon>Endozoicomonas</taxon>
    </lineage>
</organism>
<evidence type="ECO:0000256" key="1">
    <source>
        <dbReference type="ARBA" id="ARBA00001974"/>
    </source>
</evidence>
<keyword evidence="2" id="KW-0285">Flavoprotein</keyword>
<evidence type="ECO:0000256" key="6">
    <source>
        <dbReference type="ARBA" id="ARBA00061147"/>
    </source>
</evidence>
<gene>
    <name evidence="10" type="ORF">GV64_19635</name>
</gene>
<dbReference type="Gene3D" id="3.90.700.10">
    <property type="entry name" value="Succinate dehydrogenase/fumarate reductase flavoprotein, catalytic domain"/>
    <property type="match status" value="1"/>
</dbReference>
<dbReference type="EMBL" id="JOJP01000001">
    <property type="protein sequence ID" value="KEI72648.1"/>
    <property type="molecule type" value="Genomic_DNA"/>
</dbReference>
<dbReference type="InterPro" id="IPR003953">
    <property type="entry name" value="FAD-dep_OxRdtase_2_FAD-bd"/>
</dbReference>
<protein>
    <recommendedName>
        <fullName evidence="8">3-oxosteroid 1-dehydrogenase</fullName>
        <ecNumber evidence="7">1.3.99.4</ecNumber>
    </recommendedName>
</protein>
<dbReference type="EC" id="1.3.99.4" evidence="7"/>
<evidence type="ECO:0000256" key="7">
    <source>
        <dbReference type="ARBA" id="ARBA00066536"/>
    </source>
</evidence>
<dbReference type="Proteomes" id="UP000027997">
    <property type="component" value="Unassembled WGS sequence"/>
</dbReference>
<keyword evidence="11" id="KW-1185">Reference proteome</keyword>
<dbReference type="InterPro" id="IPR050315">
    <property type="entry name" value="FAD-oxidoreductase_2"/>
</dbReference>
<sequence length="590" mass="64525">MDSSNNKKGGSKPWDTIVDVVVVGSGAGALTASLRAHDLGLKTLVVEKTEQYGGTSAISGGGIWIPNSFQMQAMGVKDSDEVAVDYIKRVIGEEPGDGRIEAYVANAKKMLRYLEENTRVRYEAQSAYADYYPELPGGMPGYRSMDPMPFHASKLGSEFENLRPTTPATLMLGRMAMTMKEARVLLCRGKGFLLTNMRIMWRYYRDIFWRLKSKRDRFLTLGNALIAALRASMLDRDIPLWLNSPMESLVEENGQVIGVVVNRDGKPLRVKARKGVIIGAGGFESNQAMRDQYHPQPSQSLWSAAPEGINTGDGIQAGQNLGAATALMEHSWWAPTSHVEAETRSRAMFVERALPNCILVNKDGKRFMNEAAPYNDFGDGMYGTESVPCWFVFDAQYRHKYPCGALLPGYAVPDKAVPKRYKNFFQKAESLEALAEKIGVDASGLQETVVNYNQYSAEGKDPEFGKGDSLFDRYYGDPNTTPNPCLGPLEKGPFYAVKVNIGDIGTKGGLVTDVDGQVLKEDGSPISGLYAIGNTSASVMKQTYPGAGSTIGPAMTFGYLSANHVAQRQVDARTVKAAENTQENKNAVEA</sequence>
<keyword evidence="4" id="KW-0560">Oxidoreductase</keyword>
<evidence type="ECO:0000256" key="5">
    <source>
        <dbReference type="ARBA" id="ARBA00051951"/>
    </source>
</evidence>
<evidence type="ECO:0000256" key="4">
    <source>
        <dbReference type="ARBA" id="ARBA00023002"/>
    </source>
</evidence>
<dbReference type="GO" id="GO:0008202">
    <property type="term" value="P:steroid metabolic process"/>
    <property type="evidence" value="ECO:0007669"/>
    <property type="project" value="UniProtKB-ARBA"/>
</dbReference>
<evidence type="ECO:0000313" key="10">
    <source>
        <dbReference type="EMBL" id="KEI72648.1"/>
    </source>
</evidence>
<dbReference type="PANTHER" id="PTHR43400:SF10">
    <property type="entry name" value="3-OXOSTEROID 1-DEHYDROGENASE"/>
    <property type="match status" value="1"/>
</dbReference>
<proteinExistence type="inferred from homology"/>